<evidence type="ECO:0000256" key="7">
    <source>
        <dbReference type="ARBA" id="ARBA00047930"/>
    </source>
</evidence>
<dbReference type="AlphaFoldDB" id="A0AAV2ZDI9"/>
<name>A0AAV2ZDI9_9STRA</name>
<proteinExistence type="predicted"/>
<evidence type="ECO:0000313" key="9">
    <source>
        <dbReference type="EMBL" id="DBA04050.1"/>
    </source>
</evidence>
<dbReference type="GO" id="GO:0005506">
    <property type="term" value="F:iron ion binding"/>
    <property type="evidence" value="ECO:0007669"/>
    <property type="project" value="InterPro"/>
</dbReference>
<evidence type="ECO:0000256" key="2">
    <source>
        <dbReference type="ARBA" id="ARBA00012264"/>
    </source>
</evidence>
<dbReference type="Proteomes" id="UP001146120">
    <property type="component" value="Unassembled WGS sequence"/>
</dbReference>
<dbReference type="SMART" id="SM00702">
    <property type="entry name" value="P4Hc"/>
    <property type="match status" value="1"/>
</dbReference>
<dbReference type="GO" id="GO:0008475">
    <property type="term" value="F:procollagen-lysine 5-dioxygenase activity"/>
    <property type="evidence" value="ECO:0007669"/>
    <property type="project" value="UniProtKB-EC"/>
</dbReference>
<evidence type="ECO:0000256" key="1">
    <source>
        <dbReference type="ARBA" id="ARBA00001961"/>
    </source>
</evidence>
<keyword evidence="5" id="KW-0560">Oxidoreductase</keyword>
<sequence length="637" mass="71824">MATNKQAARTMPTNSLLNVLSPQLQALVEASLGEKIPTANGSAVITPVKPPVAQKSVPEQAVEDVRRQRSTGVVIASNDRPLNPSEVFVLRHKESPGVIARHSFLGRDRALAALDALERLAKEEEFHRAGVGHGNQRREQPSVRGDSIHWIQRDKAAQPLDPAITTLFRRVEALVFGLTKSAPEIGLRNITSTQFAIFPGDGSRFVRHTDTYSSAHQQVQTASGDSLIRRITCVYYLNKDWQPADAGQLRVYMNGMAASAGEYWDVAPGLDTLLVFRSTDVEHEVLPTFKDRKAITIWYYGKPLEDEKAPTSAIPAQIPELRSETNSIFVTIPSYRDSECQPTIEDLFRKARNASSVFVGLCLQSEQDDPLRQTLEANYPRVRVKWMHYRDAAGPCVARAEAQKLWRGEKYYLQIDSHMRFQEGWDTFLINELARCTSLKPILTTYPQGYTLPNNAPATPRPTLLCASQFDEHGMLRQSSKTLLSKPSGPVPSLFWAAGFAFSSSKVIEEVPYDKSLRFLFFGEEASMSARLWTNGWDFFAPSEMIIFHLWSREHRPVFQELESEQSRLEKEEASRSVIRLISGESKSDRFGLGCDRTIDEYQEHVGINYERHEVSWRAQWGNADPIQFDLSSKPPQ</sequence>
<evidence type="ECO:0000256" key="6">
    <source>
        <dbReference type="ARBA" id="ARBA00023004"/>
    </source>
</evidence>
<dbReference type="PANTHER" id="PTHR34496">
    <property type="entry name" value="GLCNAC TRANSFERASE-RELATED"/>
    <property type="match status" value="1"/>
</dbReference>
<dbReference type="PANTHER" id="PTHR34496:SF9">
    <property type="entry name" value="[SKP1-PROTEIN]-HYDROXYPROLINE N-ACETYLGLUCOSAMINYLTRANSFERASE"/>
    <property type="match status" value="1"/>
</dbReference>
<evidence type="ECO:0000256" key="4">
    <source>
        <dbReference type="ARBA" id="ARBA00022964"/>
    </source>
</evidence>
<keyword evidence="10" id="KW-1185">Reference proteome</keyword>
<dbReference type="PROSITE" id="PS51471">
    <property type="entry name" value="FE2OG_OXY"/>
    <property type="match status" value="1"/>
</dbReference>
<keyword evidence="4" id="KW-0223">Dioxygenase</keyword>
<keyword evidence="6" id="KW-0408">Iron</keyword>
<organism evidence="9 10">
    <name type="scientific">Lagenidium giganteum</name>
    <dbReference type="NCBI Taxonomy" id="4803"/>
    <lineage>
        <taxon>Eukaryota</taxon>
        <taxon>Sar</taxon>
        <taxon>Stramenopiles</taxon>
        <taxon>Oomycota</taxon>
        <taxon>Peronosporomycetes</taxon>
        <taxon>Pythiales</taxon>
        <taxon>Pythiaceae</taxon>
    </lineage>
</organism>
<dbReference type="InterPro" id="IPR005123">
    <property type="entry name" value="Oxoglu/Fe-dep_dioxygenase_dom"/>
</dbReference>
<dbReference type="Gene3D" id="2.60.120.620">
    <property type="entry name" value="q2cbj1_9rhob like domain"/>
    <property type="match status" value="1"/>
</dbReference>
<comment type="cofactor">
    <cofactor evidence="1">
        <name>L-ascorbate</name>
        <dbReference type="ChEBI" id="CHEBI:38290"/>
    </cofactor>
</comment>
<comment type="catalytic activity">
    <reaction evidence="7">
        <text>L-lysyl-[collagen] + 2-oxoglutarate + O2 = (5R)-5-hydroxy-L-lysyl-[collagen] + succinate + CO2</text>
        <dbReference type="Rhea" id="RHEA:16569"/>
        <dbReference type="Rhea" id="RHEA-COMP:12751"/>
        <dbReference type="Rhea" id="RHEA-COMP:12752"/>
        <dbReference type="ChEBI" id="CHEBI:15379"/>
        <dbReference type="ChEBI" id="CHEBI:16526"/>
        <dbReference type="ChEBI" id="CHEBI:16810"/>
        <dbReference type="ChEBI" id="CHEBI:29969"/>
        <dbReference type="ChEBI" id="CHEBI:30031"/>
        <dbReference type="ChEBI" id="CHEBI:133442"/>
        <dbReference type="EC" id="1.14.11.4"/>
    </reaction>
</comment>
<evidence type="ECO:0000256" key="5">
    <source>
        <dbReference type="ARBA" id="ARBA00023002"/>
    </source>
</evidence>
<evidence type="ECO:0000259" key="8">
    <source>
        <dbReference type="PROSITE" id="PS51471"/>
    </source>
</evidence>
<dbReference type="SUPFAM" id="SSF53448">
    <property type="entry name" value="Nucleotide-diphospho-sugar transferases"/>
    <property type="match status" value="1"/>
</dbReference>
<dbReference type="Pfam" id="PF13640">
    <property type="entry name" value="2OG-FeII_Oxy_3"/>
    <property type="match status" value="1"/>
</dbReference>
<dbReference type="InterPro" id="IPR029044">
    <property type="entry name" value="Nucleotide-diphossugar_trans"/>
</dbReference>
<evidence type="ECO:0000256" key="3">
    <source>
        <dbReference type="ARBA" id="ARBA00022723"/>
    </source>
</evidence>
<reference evidence="9" key="2">
    <citation type="journal article" date="2023" name="Microbiol Resour">
        <title>Decontamination and Annotation of the Draft Genome Sequence of the Oomycete Lagenidium giganteum ARSEF 373.</title>
        <authorList>
            <person name="Morgan W.R."/>
            <person name="Tartar A."/>
        </authorList>
    </citation>
    <scope>NUCLEOTIDE SEQUENCE</scope>
    <source>
        <strain evidence="9">ARSEF 373</strain>
    </source>
</reference>
<keyword evidence="3" id="KW-0479">Metal-binding</keyword>
<accession>A0AAV2ZDI9</accession>
<dbReference type="Pfam" id="PF11397">
    <property type="entry name" value="GlcNAc"/>
    <property type="match status" value="2"/>
</dbReference>
<reference evidence="9" key="1">
    <citation type="submission" date="2022-11" db="EMBL/GenBank/DDBJ databases">
        <authorList>
            <person name="Morgan W.R."/>
            <person name="Tartar A."/>
        </authorList>
    </citation>
    <scope>NUCLEOTIDE SEQUENCE</scope>
    <source>
        <strain evidence="9">ARSEF 373</strain>
    </source>
</reference>
<feature type="domain" description="Fe2OG dioxygenase" evidence="8">
    <location>
        <begin position="189"/>
        <end position="301"/>
    </location>
</feature>
<dbReference type="InterPro" id="IPR021067">
    <property type="entry name" value="Glycosyltransferase"/>
</dbReference>
<evidence type="ECO:0000313" key="10">
    <source>
        <dbReference type="Proteomes" id="UP001146120"/>
    </source>
</evidence>
<comment type="caution">
    <text evidence="9">The sequence shown here is derived from an EMBL/GenBank/DDBJ whole genome shotgun (WGS) entry which is preliminary data.</text>
</comment>
<protein>
    <recommendedName>
        <fullName evidence="2">procollagen-lysine 5-dioxygenase</fullName>
        <ecNumber evidence="2">1.14.11.4</ecNumber>
    </recommendedName>
</protein>
<dbReference type="EC" id="1.14.11.4" evidence="2"/>
<dbReference type="EMBL" id="DAKRPA010000012">
    <property type="protein sequence ID" value="DBA04050.1"/>
    <property type="molecule type" value="Genomic_DNA"/>
</dbReference>
<dbReference type="InterPro" id="IPR006620">
    <property type="entry name" value="Pro_4_hyd_alph"/>
</dbReference>
<gene>
    <name evidence="9" type="ORF">N0F65_009397</name>
</gene>
<dbReference type="GO" id="GO:0031418">
    <property type="term" value="F:L-ascorbic acid binding"/>
    <property type="evidence" value="ECO:0007669"/>
    <property type="project" value="InterPro"/>
</dbReference>
<dbReference type="InterPro" id="IPR044862">
    <property type="entry name" value="Pro_4_hyd_alph_FE2OG_OXY"/>
</dbReference>